<evidence type="ECO:0000256" key="1">
    <source>
        <dbReference type="SAM" id="MobiDB-lite"/>
    </source>
</evidence>
<feature type="non-terminal residue" evidence="2">
    <location>
        <position position="1"/>
    </location>
</feature>
<name>X1RJQ2_9ZZZZ</name>
<comment type="caution">
    <text evidence="2">The sequence shown here is derived from an EMBL/GenBank/DDBJ whole genome shotgun (WGS) entry which is preliminary data.</text>
</comment>
<feature type="compositionally biased region" description="Basic and acidic residues" evidence="1">
    <location>
        <begin position="34"/>
        <end position="45"/>
    </location>
</feature>
<gene>
    <name evidence="2" type="ORF">S12H4_23044</name>
</gene>
<proteinExistence type="predicted"/>
<organism evidence="2">
    <name type="scientific">marine sediment metagenome</name>
    <dbReference type="NCBI Taxonomy" id="412755"/>
    <lineage>
        <taxon>unclassified sequences</taxon>
        <taxon>metagenomes</taxon>
        <taxon>ecological metagenomes</taxon>
    </lineage>
</organism>
<accession>X1RJQ2</accession>
<reference evidence="2" key="1">
    <citation type="journal article" date="2014" name="Front. Microbiol.">
        <title>High frequency of phylogenetically diverse reductive dehalogenase-homologous genes in deep subseafloor sedimentary metagenomes.</title>
        <authorList>
            <person name="Kawai M."/>
            <person name="Futagami T."/>
            <person name="Toyoda A."/>
            <person name="Takaki Y."/>
            <person name="Nishi S."/>
            <person name="Hori S."/>
            <person name="Arai W."/>
            <person name="Tsubouchi T."/>
            <person name="Morono Y."/>
            <person name="Uchiyama I."/>
            <person name="Ito T."/>
            <person name="Fujiyama A."/>
            <person name="Inagaki F."/>
            <person name="Takami H."/>
        </authorList>
    </citation>
    <scope>NUCLEOTIDE SEQUENCE</scope>
    <source>
        <strain evidence="2">Expedition CK06-06</strain>
    </source>
</reference>
<sequence length="51" mass="5313">RAGEALAVSGYTGESQGTRDQVHGPGTSPLVSSDKLKRGQKEERLVSATSL</sequence>
<dbReference type="AlphaFoldDB" id="X1RJQ2"/>
<dbReference type="EMBL" id="BARW01012150">
    <property type="protein sequence ID" value="GAI80952.1"/>
    <property type="molecule type" value="Genomic_DNA"/>
</dbReference>
<protein>
    <submittedName>
        <fullName evidence="2">Uncharacterized protein</fullName>
    </submittedName>
</protein>
<evidence type="ECO:0000313" key="2">
    <source>
        <dbReference type="EMBL" id="GAI80952.1"/>
    </source>
</evidence>
<feature type="region of interest" description="Disordered" evidence="1">
    <location>
        <begin position="1"/>
        <end position="51"/>
    </location>
</feature>